<accession>F8UHA8</accession>
<proteinExistence type="predicted"/>
<evidence type="ECO:0000256" key="1">
    <source>
        <dbReference type="SAM" id="MobiDB-lite"/>
    </source>
</evidence>
<feature type="non-terminal residue" evidence="2">
    <location>
        <position position="185"/>
    </location>
</feature>
<evidence type="ECO:0000313" key="2">
    <source>
        <dbReference type="EMBL" id="AEI30415.1"/>
    </source>
</evidence>
<dbReference type="AlphaFoldDB" id="F8UHA8"/>
<feature type="compositionally biased region" description="Basic residues" evidence="1">
    <location>
        <begin position="158"/>
        <end position="185"/>
    </location>
</feature>
<protein>
    <submittedName>
        <fullName evidence="2">4-oxalomesaconate hydratase</fullName>
    </submittedName>
</protein>
<reference evidence="2" key="1">
    <citation type="submission" date="2011-04" db="EMBL/GenBank/DDBJ databases">
        <title>Taxonomic and functional metagenomic profiling of the microbial community in the anoxic sediment of a brackish shallow lake (Laguna de Carrizo Central Spain).</title>
        <authorList>
            <consortium name="CONSOLIDER consortium CSD2007-00005"/>
            <person name="Guazzaroni M.-E."/>
            <person name="Richter M."/>
            <person name="Garcia-Salamanca A."/>
            <person name="Yarza P."/>
            <person name="Ferrer M."/>
        </authorList>
    </citation>
    <scope>NUCLEOTIDE SEQUENCE</scope>
</reference>
<dbReference type="EMBL" id="JF805110">
    <property type="protein sequence ID" value="AEI30415.1"/>
    <property type="molecule type" value="Genomic_DNA"/>
</dbReference>
<sequence length="185" mass="20417">MHALPAQLRARVPAAAIARGAARQLHPRARALRAGAGLRRLQPQPRPFGRPLEGPAPRRSLVVPAVREDGGARRARHGARERQLQRVFPRDRRALHQCGHDGLHAVPDVEPLQGFPDAQVRHSARRRGRSLPLGPLPRPRAGHEAAAASGTPAEQRLLRHLRLSPARHRPAARGHPGRQHPLRLR</sequence>
<organism evidence="2">
    <name type="scientific">uncultured microorganism</name>
    <dbReference type="NCBI Taxonomy" id="358574"/>
    <lineage>
        <taxon>unclassified sequences</taxon>
        <taxon>environmental samples</taxon>
    </lineage>
</organism>
<gene>
    <name evidence="2" type="ORF">LDC_03574</name>
</gene>
<feature type="region of interest" description="Disordered" evidence="1">
    <location>
        <begin position="120"/>
        <end position="185"/>
    </location>
</feature>
<name>F8UHA8_9ZZZZ</name>